<keyword evidence="2 3" id="KW-0808">Transferase</keyword>
<dbReference type="PANTHER" id="PTHR46315">
    <property type="entry name" value="SPERMINE SYNTHASE"/>
    <property type="match status" value="1"/>
</dbReference>
<evidence type="ECO:0000256" key="3">
    <source>
        <dbReference type="PROSITE-ProRule" id="PRU00354"/>
    </source>
</evidence>
<dbReference type="PANTHER" id="PTHR46315:SF1">
    <property type="entry name" value="SPERMINE SYNTHASE"/>
    <property type="match status" value="1"/>
</dbReference>
<gene>
    <name evidence="5" type="primary">Sms-002</name>
</gene>
<dbReference type="CDD" id="cd02440">
    <property type="entry name" value="AdoMet_MTases"/>
    <property type="match status" value="1"/>
</dbReference>
<dbReference type="GO" id="GO:0006597">
    <property type="term" value="P:spermine biosynthetic process"/>
    <property type="evidence" value="ECO:0007669"/>
    <property type="project" value="InterPro"/>
</dbReference>
<dbReference type="InterPro" id="IPR030374">
    <property type="entry name" value="PABS"/>
</dbReference>
<dbReference type="EMBL" id="LR790548">
    <property type="protein sequence ID" value="CAB3266410.1"/>
    <property type="molecule type" value="mRNA"/>
</dbReference>
<dbReference type="Gene3D" id="2.30.140.10">
    <property type="entry name" value="Spermidine synthase, tetramerisation domain"/>
    <property type="match status" value="1"/>
</dbReference>
<dbReference type="AlphaFoldDB" id="A0A6F9DTS1"/>
<evidence type="ECO:0000313" key="5">
    <source>
        <dbReference type="EMBL" id="CAB3266410.1"/>
    </source>
</evidence>
<dbReference type="InterPro" id="IPR037163">
    <property type="entry name" value="Spermidine_synt_N_sf"/>
</dbReference>
<comment type="similarity">
    <text evidence="1">Belongs to the spermidine/spermine synthase family.</text>
</comment>
<dbReference type="SUPFAM" id="SSF53335">
    <property type="entry name" value="S-adenosyl-L-methionine-dependent methyltransferases"/>
    <property type="match status" value="1"/>
</dbReference>
<evidence type="ECO:0000259" key="4">
    <source>
        <dbReference type="PROSITE" id="PS51006"/>
    </source>
</evidence>
<dbReference type="Pfam" id="PF17284">
    <property type="entry name" value="Spermine_synt_N"/>
    <property type="match status" value="1"/>
</dbReference>
<proteinExistence type="evidence at transcript level"/>
<dbReference type="InterPro" id="IPR035246">
    <property type="entry name" value="Spermidine_synt_N"/>
</dbReference>
<feature type="active site" description="Proton acceptor" evidence="3">
    <location>
        <position position="286"/>
    </location>
</feature>
<sequence length="387" mass="44619">MSITLTSLYEILPKKCDSKADLWQSHFVTLKDVLTKNGFEKLTSSSQQQNGHPGQDEVVTECYCHHKNGRTILVTCCKDSMMLDLNERTQPSRLSEYNECAEQLQTDLYKALRDYNINRVPTIRRGEKIWQYSECGDGRIAENNFTELLFDKTSEYQRVTIGYTKTYGKILLLDWVENLAESDDSYTTSLCGIDRGVTYQDKSVLILGGGDGAALHCLRKLNPRMITMIEIDEMVLNACRTHLRSCCGDSLDKYEGENYKIIVGDCIKYLEEYAREGRKFDYVISDITDVPIETNEKNNQEIKESWLSGAGWKFFKQVFNYSLKLVETDGIIMTHITASLNVDGIKRFEVGINNLDEEVDYEMFDEFVPSFCEKWMFCHIKKRTAQK</sequence>
<keyword evidence="3" id="KW-0620">Polyamine biosynthesis</keyword>
<dbReference type="Gene3D" id="3.40.50.150">
    <property type="entry name" value="Vaccinia Virus protein VP39"/>
    <property type="match status" value="1"/>
</dbReference>
<feature type="domain" description="PABS" evidence="4">
    <location>
        <begin position="128"/>
        <end position="293"/>
    </location>
</feature>
<protein>
    <submittedName>
        <fullName evidence="5">Spermine synthase-like</fullName>
    </submittedName>
</protein>
<dbReference type="PROSITE" id="PS51006">
    <property type="entry name" value="PABS_2"/>
    <property type="match status" value="1"/>
</dbReference>
<name>A0A6F9DTS1_9ASCI</name>
<accession>A0A6F9DTS1</accession>
<organism evidence="5">
    <name type="scientific">Phallusia mammillata</name>
    <dbReference type="NCBI Taxonomy" id="59560"/>
    <lineage>
        <taxon>Eukaryota</taxon>
        <taxon>Metazoa</taxon>
        <taxon>Chordata</taxon>
        <taxon>Tunicata</taxon>
        <taxon>Ascidiacea</taxon>
        <taxon>Phlebobranchia</taxon>
        <taxon>Ascidiidae</taxon>
        <taxon>Phallusia</taxon>
    </lineage>
</organism>
<dbReference type="Pfam" id="PF01564">
    <property type="entry name" value="Spermine_synth"/>
    <property type="match status" value="1"/>
</dbReference>
<evidence type="ECO:0000256" key="2">
    <source>
        <dbReference type="ARBA" id="ARBA00022679"/>
    </source>
</evidence>
<dbReference type="GO" id="GO:0016768">
    <property type="term" value="F:spermine synthase activity"/>
    <property type="evidence" value="ECO:0007669"/>
    <property type="project" value="InterPro"/>
</dbReference>
<dbReference type="InterPro" id="IPR029063">
    <property type="entry name" value="SAM-dependent_MTases_sf"/>
</dbReference>
<evidence type="ECO:0000256" key="1">
    <source>
        <dbReference type="ARBA" id="ARBA00007867"/>
    </source>
</evidence>
<dbReference type="InterPro" id="IPR015576">
    <property type="entry name" value="Spermine_synthase_animal"/>
</dbReference>
<reference evidence="5" key="1">
    <citation type="submission" date="2020-04" db="EMBL/GenBank/DDBJ databases">
        <authorList>
            <person name="Neveu A P."/>
        </authorList>
    </citation>
    <scope>NUCLEOTIDE SEQUENCE</scope>
    <source>
        <tissue evidence="5">Whole embryo</tissue>
    </source>
</reference>